<reference evidence="1" key="1">
    <citation type="journal article" date="2014" name="Front. Microbiol.">
        <title>High frequency of phylogenetically diverse reductive dehalogenase-homologous genes in deep subseafloor sedimentary metagenomes.</title>
        <authorList>
            <person name="Kawai M."/>
            <person name="Futagami T."/>
            <person name="Toyoda A."/>
            <person name="Takaki Y."/>
            <person name="Nishi S."/>
            <person name="Hori S."/>
            <person name="Arai W."/>
            <person name="Tsubouchi T."/>
            <person name="Morono Y."/>
            <person name="Uchiyama I."/>
            <person name="Ito T."/>
            <person name="Fujiyama A."/>
            <person name="Inagaki F."/>
            <person name="Takami H."/>
        </authorList>
    </citation>
    <scope>NUCLEOTIDE SEQUENCE</scope>
    <source>
        <strain evidence="1">Expedition CK06-06</strain>
    </source>
</reference>
<gene>
    <name evidence="1" type="ORF">S12H4_24449</name>
</gene>
<dbReference type="AlphaFoldDB" id="X1SG49"/>
<comment type="caution">
    <text evidence="1">The sequence shown here is derived from an EMBL/GenBank/DDBJ whole genome shotgun (WGS) entry which is preliminary data.</text>
</comment>
<protein>
    <submittedName>
        <fullName evidence="1">Uncharacterized protein</fullName>
    </submittedName>
</protein>
<name>X1SG49_9ZZZZ</name>
<evidence type="ECO:0000313" key="1">
    <source>
        <dbReference type="EMBL" id="GAI78116.1"/>
    </source>
</evidence>
<feature type="non-terminal residue" evidence="1">
    <location>
        <position position="156"/>
    </location>
</feature>
<organism evidence="1">
    <name type="scientific">marine sediment metagenome</name>
    <dbReference type="NCBI Taxonomy" id="412755"/>
    <lineage>
        <taxon>unclassified sequences</taxon>
        <taxon>metagenomes</taxon>
        <taxon>ecological metagenomes</taxon>
    </lineage>
</organism>
<proteinExistence type="predicted"/>
<feature type="non-terminal residue" evidence="1">
    <location>
        <position position="1"/>
    </location>
</feature>
<sequence>RSPSPELPNLILETSVVPNNRFKSAEEYFFAKYFEKNEGPGLIGKDIISHNILQYKFAWANHFCAGMLLYRVQSKDATELANAEAAGGGGCFIQNGLGQPEIRKKWRCFFENHDELLVGYDSASPVGVCFLYDQLWWNSWDHLREVFRLTDYLSAR</sequence>
<accession>X1SG49</accession>
<dbReference type="EMBL" id="BARW01013274">
    <property type="protein sequence ID" value="GAI78116.1"/>
    <property type="molecule type" value="Genomic_DNA"/>
</dbReference>